<dbReference type="GO" id="GO:0008080">
    <property type="term" value="F:N-acetyltransferase activity"/>
    <property type="evidence" value="ECO:0007669"/>
    <property type="project" value="InterPro"/>
</dbReference>
<dbReference type="RefSeq" id="WP_014244464.1">
    <property type="nucleotide sequence ID" value="NC_016620.1"/>
</dbReference>
<evidence type="ECO:0000313" key="4">
    <source>
        <dbReference type="Proteomes" id="UP000008963"/>
    </source>
</evidence>
<sequence>MIIKGQKLSEVDHKTLENLKALDRAQFPFPWSEKSWEQAQLVDEYIVFYNVDVTCFCLFLMSPLEKLAHLLKITVSQSDRGKGLGKELLRSAFVQFRVQGFERSILEVETLNAPAIALYERCGFKKIHLHKKFYSNGADAHIMEIYL</sequence>
<dbReference type="PANTHER" id="PTHR13947:SF58">
    <property type="entry name" value="8B (PUTATIVE,_PSEUDO-RELATED"/>
    <property type="match status" value="1"/>
</dbReference>
<dbReference type="eggNOG" id="COG0456">
    <property type="taxonomic scope" value="Bacteria"/>
</dbReference>
<dbReference type="EMBL" id="FQ312005">
    <property type="protein sequence ID" value="CBW26683.1"/>
    <property type="molecule type" value="Genomic_DNA"/>
</dbReference>
<protein>
    <submittedName>
        <fullName evidence="3">Acetyltransferase</fullName>
    </submittedName>
</protein>
<dbReference type="STRING" id="862908.BMS_1863"/>
<gene>
    <name evidence="3" type="ordered locus">BMS_1863</name>
</gene>
<evidence type="ECO:0000259" key="2">
    <source>
        <dbReference type="PROSITE" id="PS51186"/>
    </source>
</evidence>
<dbReference type="InterPro" id="IPR000182">
    <property type="entry name" value="GNAT_dom"/>
</dbReference>
<name>E1X223_HALMS</name>
<proteinExistence type="predicted"/>
<evidence type="ECO:0000256" key="1">
    <source>
        <dbReference type="ARBA" id="ARBA00022679"/>
    </source>
</evidence>
<organism evidence="3 4">
    <name type="scientific">Halobacteriovorax marinus (strain ATCC BAA-682 / DSM 15412 / SJ)</name>
    <name type="common">Bacteriovorax marinus</name>
    <dbReference type="NCBI Taxonomy" id="862908"/>
    <lineage>
        <taxon>Bacteria</taxon>
        <taxon>Pseudomonadati</taxon>
        <taxon>Bdellovibrionota</taxon>
        <taxon>Bacteriovoracia</taxon>
        <taxon>Bacteriovoracales</taxon>
        <taxon>Halobacteriovoraceae</taxon>
        <taxon>Halobacteriovorax</taxon>
    </lineage>
</organism>
<dbReference type="InterPro" id="IPR050769">
    <property type="entry name" value="NAT_camello-type"/>
</dbReference>
<dbReference type="PATRIC" id="fig|862908.3.peg.1768"/>
<evidence type="ECO:0000313" key="3">
    <source>
        <dbReference type="EMBL" id="CBW26683.1"/>
    </source>
</evidence>
<keyword evidence="1" id="KW-0808">Transferase</keyword>
<dbReference type="CDD" id="cd04301">
    <property type="entry name" value="NAT_SF"/>
    <property type="match status" value="1"/>
</dbReference>
<dbReference type="Gene3D" id="3.40.630.30">
    <property type="match status" value="1"/>
</dbReference>
<dbReference type="AlphaFoldDB" id="E1X223"/>
<dbReference type="SUPFAM" id="SSF55729">
    <property type="entry name" value="Acyl-CoA N-acyltransferases (Nat)"/>
    <property type="match status" value="1"/>
</dbReference>
<dbReference type="PANTHER" id="PTHR13947">
    <property type="entry name" value="GNAT FAMILY N-ACETYLTRANSFERASE"/>
    <property type="match status" value="1"/>
</dbReference>
<dbReference type="HOGENOM" id="CLU_013985_23_2_7"/>
<dbReference type="InterPro" id="IPR016181">
    <property type="entry name" value="Acyl_CoA_acyltransferase"/>
</dbReference>
<keyword evidence="4" id="KW-1185">Reference proteome</keyword>
<dbReference type="OrthoDB" id="9797806at2"/>
<dbReference type="Proteomes" id="UP000008963">
    <property type="component" value="Chromosome"/>
</dbReference>
<dbReference type="PROSITE" id="PS51186">
    <property type="entry name" value="GNAT"/>
    <property type="match status" value="1"/>
</dbReference>
<dbReference type="KEGG" id="bmx:BMS_1863"/>
<feature type="domain" description="N-acetyltransferase" evidence="2">
    <location>
        <begin position="6"/>
        <end position="147"/>
    </location>
</feature>
<dbReference type="Pfam" id="PF00583">
    <property type="entry name" value="Acetyltransf_1"/>
    <property type="match status" value="1"/>
</dbReference>
<reference evidence="4" key="1">
    <citation type="journal article" date="2013" name="ISME J.">
        <title>A small predatory core genome in the divergent marine Bacteriovorax marinus SJ and the terrestrial Bdellovibrio bacteriovorus.</title>
        <authorList>
            <person name="Crossman L.C."/>
            <person name="Chen H."/>
            <person name="Cerdeno-Tarraga A.M."/>
            <person name="Brooks K."/>
            <person name="Quail M.A."/>
            <person name="Pineiro S.A."/>
            <person name="Hobley L."/>
            <person name="Sockett R.E."/>
            <person name="Bentley S.D."/>
            <person name="Parkhill J."/>
            <person name="Williams H.N."/>
            <person name="Stine O.C."/>
        </authorList>
    </citation>
    <scope>NUCLEOTIDE SEQUENCE [LARGE SCALE GENOMIC DNA]</scope>
    <source>
        <strain evidence="4">ATCC BAA-682 / DSM 15412 / SJ</strain>
    </source>
</reference>
<accession>E1X223</accession>